<keyword evidence="1" id="KW-0812">Transmembrane</keyword>
<dbReference type="Gene3D" id="3.20.20.370">
    <property type="entry name" value="Glycoside hydrolase/deacetylase"/>
    <property type="match status" value="1"/>
</dbReference>
<proteinExistence type="predicted"/>
<dbReference type="RefSeq" id="WP_089023068.1">
    <property type="nucleotide sequence ID" value="NZ_NIQC01000006.1"/>
</dbReference>
<feature type="transmembrane region" description="Helical" evidence="1">
    <location>
        <begin position="12"/>
        <end position="34"/>
    </location>
</feature>
<sequence>MSISFHSFGLKKMSILSVIILILVVIAFLLIANFNDDSTQQKNISEDRVKFMERDLGQKEVTEIIEIVKEYESKLYQKPQDTYLDPVSKGVIPGLAGKELDVDTTVSKILNAEQGEHVEPEYNKIPPEKTIEDYPAAPIYQGNPEKKEAAFICNVAWGTEYIDSMLKVLKDHQVEISFFLEGRWANNNQDEVIEIYADGHELENHAYSHYLMSEIDRKTIREEITQTNEVIEEIVEEKPKLFGPPAGDFDDDVLEEASKLDMRTILWSLDTVDWTEPGVNYMVDKIVDNIHPGALILIHPTEDTIKAVDQIITELNEKGYEIVTVSELISEY</sequence>
<protein>
    <recommendedName>
        <fullName evidence="2">NodB homology domain-containing protein</fullName>
    </recommendedName>
</protein>
<dbReference type="GO" id="GO:0016020">
    <property type="term" value="C:membrane"/>
    <property type="evidence" value="ECO:0007669"/>
    <property type="project" value="TreeGrafter"/>
</dbReference>
<dbReference type="Pfam" id="PF01522">
    <property type="entry name" value="Polysacc_deac_1"/>
    <property type="match status" value="1"/>
</dbReference>
<gene>
    <name evidence="3" type="ORF">CDO51_04285</name>
</gene>
<dbReference type="AlphaFoldDB" id="A0A226BZ28"/>
<evidence type="ECO:0000313" key="4">
    <source>
        <dbReference type="Proteomes" id="UP000214588"/>
    </source>
</evidence>
<dbReference type="Proteomes" id="UP000214588">
    <property type="component" value="Unassembled WGS sequence"/>
</dbReference>
<keyword evidence="4" id="KW-1185">Reference proteome</keyword>
<dbReference type="OrthoDB" id="61520at2"/>
<dbReference type="SUPFAM" id="SSF88713">
    <property type="entry name" value="Glycoside hydrolase/deacetylase"/>
    <property type="match status" value="1"/>
</dbReference>
<dbReference type="PANTHER" id="PTHR10587">
    <property type="entry name" value="GLYCOSYL TRANSFERASE-RELATED"/>
    <property type="match status" value="1"/>
</dbReference>
<evidence type="ECO:0000313" key="3">
    <source>
        <dbReference type="EMBL" id="OWZ84283.1"/>
    </source>
</evidence>
<evidence type="ECO:0000256" key="1">
    <source>
        <dbReference type="SAM" id="Phobius"/>
    </source>
</evidence>
<dbReference type="GO" id="GO:0005975">
    <property type="term" value="P:carbohydrate metabolic process"/>
    <property type="evidence" value="ECO:0007669"/>
    <property type="project" value="InterPro"/>
</dbReference>
<organism evidence="3 4">
    <name type="scientific">Natranaerobius trueperi</name>
    <dbReference type="NCBI Taxonomy" id="759412"/>
    <lineage>
        <taxon>Bacteria</taxon>
        <taxon>Bacillati</taxon>
        <taxon>Bacillota</taxon>
        <taxon>Clostridia</taxon>
        <taxon>Natranaerobiales</taxon>
        <taxon>Natranaerobiaceae</taxon>
        <taxon>Natranaerobius</taxon>
    </lineage>
</organism>
<dbReference type="CDD" id="cd10950">
    <property type="entry name" value="CE4_BsYlxY_like"/>
    <property type="match status" value="1"/>
</dbReference>
<dbReference type="InterPro" id="IPR011330">
    <property type="entry name" value="Glyco_hydro/deAcase_b/a-brl"/>
</dbReference>
<keyword evidence="1" id="KW-0472">Membrane</keyword>
<dbReference type="PANTHER" id="PTHR10587:SF80">
    <property type="entry name" value="CHITOOLIGOSACCHARIDE DEACETYLASE"/>
    <property type="match status" value="1"/>
</dbReference>
<dbReference type="GO" id="GO:0016810">
    <property type="term" value="F:hydrolase activity, acting on carbon-nitrogen (but not peptide) bonds"/>
    <property type="evidence" value="ECO:0007669"/>
    <property type="project" value="InterPro"/>
</dbReference>
<comment type="caution">
    <text evidence="3">The sequence shown here is derived from an EMBL/GenBank/DDBJ whole genome shotgun (WGS) entry which is preliminary data.</text>
</comment>
<keyword evidence="1" id="KW-1133">Transmembrane helix</keyword>
<name>A0A226BZ28_9FIRM</name>
<reference evidence="3 4" key="1">
    <citation type="submission" date="2017-06" db="EMBL/GenBank/DDBJ databases">
        <title>Draft Genome Sequence of Natranaerobius trueperi halophilic, alkalithermophilic bacteria from soda lakes.</title>
        <authorList>
            <person name="Zhao B."/>
        </authorList>
    </citation>
    <scope>NUCLEOTIDE SEQUENCE [LARGE SCALE GENOMIC DNA]</scope>
    <source>
        <strain evidence="3 4">DSM 18760</strain>
    </source>
</reference>
<evidence type="ECO:0000259" key="2">
    <source>
        <dbReference type="PROSITE" id="PS51677"/>
    </source>
</evidence>
<dbReference type="EMBL" id="NIQC01000006">
    <property type="protein sequence ID" value="OWZ84283.1"/>
    <property type="molecule type" value="Genomic_DNA"/>
</dbReference>
<feature type="domain" description="NodB homology" evidence="2">
    <location>
        <begin position="148"/>
        <end position="323"/>
    </location>
</feature>
<dbReference type="InterPro" id="IPR002509">
    <property type="entry name" value="NODB_dom"/>
</dbReference>
<dbReference type="InterPro" id="IPR050248">
    <property type="entry name" value="Polysacc_deacetylase_ArnD"/>
</dbReference>
<accession>A0A226BZ28</accession>
<dbReference type="PROSITE" id="PS51677">
    <property type="entry name" value="NODB"/>
    <property type="match status" value="1"/>
</dbReference>